<proteinExistence type="predicted"/>
<comment type="caution">
    <text evidence="1">The sequence shown here is derived from an EMBL/GenBank/DDBJ whole genome shotgun (WGS) entry which is preliminary data.</text>
</comment>
<evidence type="ECO:0000313" key="1">
    <source>
        <dbReference type="EMBL" id="MBD8083790.1"/>
    </source>
</evidence>
<sequence length="153" mass="18470">MDNQYLEIKNYINAISLDQPQEYYEYDHFPFIVKFLDTLTPQQQDDFVEEVFRWDDHELHFVADCFNFTDYELQGKYESSFVFCECFAKIDNAEYLEYLYHDLAIQVMQRKFFKNGLVLSIDGIVNNLYLLMNRLRDESSINYCLKIIAELEK</sequence>
<gene>
    <name evidence="1" type="ORF">IC610_15325</name>
</gene>
<organism evidence="1 2">
    <name type="scientific">Chryseobacterium caseinilyticum</name>
    <dbReference type="NCBI Taxonomy" id="2771428"/>
    <lineage>
        <taxon>Bacteria</taxon>
        <taxon>Pseudomonadati</taxon>
        <taxon>Bacteroidota</taxon>
        <taxon>Flavobacteriia</taxon>
        <taxon>Flavobacteriales</taxon>
        <taxon>Weeksellaceae</taxon>
        <taxon>Chryseobacterium group</taxon>
        <taxon>Chryseobacterium</taxon>
    </lineage>
</organism>
<evidence type="ECO:0000313" key="2">
    <source>
        <dbReference type="Proteomes" id="UP000637299"/>
    </source>
</evidence>
<name>A0ABR8ZET9_9FLAO</name>
<dbReference type="RefSeq" id="WP_191737638.1">
    <property type="nucleotide sequence ID" value="NZ_JACYFS010000005.1"/>
</dbReference>
<accession>A0ABR8ZET9</accession>
<keyword evidence="2" id="KW-1185">Reference proteome</keyword>
<dbReference type="Proteomes" id="UP000637299">
    <property type="component" value="Unassembled WGS sequence"/>
</dbReference>
<dbReference type="EMBL" id="JACYFS010000005">
    <property type="protein sequence ID" value="MBD8083790.1"/>
    <property type="molecule type" value="Genomic_DNA"/>
</dbReference>
<protein>
    <submittedName>
        <fullName evidence="1">Uncharacterized protein</fullName>
    </submittedName>
</protein>
<reference evidence="1 2" key="1">
    <citation type="submission" date="2020-09" db="EMBL/GenBank/DDBJ databases">
        <title>Genome seq and assembly of Chryseobacterium sp.</title>
        <authorList>
            <person name="Chhetri G."/>
        </authorList>
    </citation>
    <scope>NUCLEOTIDE SEQUENCE [LARGE SCALE GENOMIC DNA]</scope>
    <source>
        <strain evidence="1 2">GCR10</strain>
    </source>
</reference>